<comment type="function">
    <text evidence="6">Catalyzes the reduction of dTDP-6-deoxy-L-lyxo-4-hexulose to yield dTDP-L-rhamnose.</text>
</comment>
<dbReference type="GO" id="GO:0008831">
    <property type="term" value="F:dTDP-4-dehydrorhamnose reductase activity"/>
    <property type="evidence" value="ECO:0007669"/>
    <property type="project" value="UniProtKB-EC"/>
</dbReference>
<evidence type="ECO:0000259" key="7">
    <source>
        <dbReference type="Pfam" id="PF04321"/>
    </source>
</evidence>
<keyword evidence="9" id="KW-1185">Reference proteome</keyword>
<dbReference type="InterPro" id="IPR005913">
    <property type="entry name" value="dTDP_dehydrorham_reduct"/>
</dbReference>
<dbReference type="UniPathway" id="UPA00124"/>
<comment type="catalytic activity">
    <reaction evidence="5 6">
        <text>dTDP-beta-L-rhamnose + NADP(+) = dTDP-4-dehydro-beta-L-rhamnose + NADPH + H(+)</text>
        <dbReference type="Rhea" id="RHEA:21796"/>
        <dbReference type="ChEBI" id="CHEBI:15378"/>
        <dbReference type="ChEBI" id="CHEBI:57510"/>
        <dbReference type="ChEBI" id="CHEBI:57783"/>
        <dbReference type="ChEBI" id="CHEBI:58349"/>
        <dbReference type="ChEBI" id="CHEBI:62830"/>
        <dbReference type="EC" id="1.1.1.133"/>
    </reaction>
</comment>
<dbReference type="CDD" id="cd05254">
    <property type="entry name" value="dTDP_HR_like_SDR_e"/>
    <property type="match status" value="1"/>
</dbReference>
<dbReference type="RefSeq" id="WP_106609950.1">
    <property type="nucleotide sequence ID" value="NZ_PYGJ01000016.1"/>
</dbReference>
<dbReference type="PANTHER" id="PTHR10491:SF4">
    <property type="entry name" value="METHIONINE ADENOSYLTRANSFERASE 2 SUBUNIT BETA"/>
    <property type="match status" value="1"/>
</dbReference>
<dbReference type="Proteomes" id="UP000240418">
    <property type="component" value="Unassembled WGS sequence"/>
</dbReference>
<dbReference type="EMBL" id="PYGJ01000016">
    <property type="protein sequence ID" value="PSL17629.1"/>
    <property type="molecule type" value="Genomic_DNA"/>
</dbReference>
<dbReference type="Pfam" id="PF04321">
    <property type="entry name" value="RmlD_sub_bind"/>
    <property type="match status" value="1"/>
</dbReference>
<gene>
    <name evidence="8" type="ORF">CLV88_11676</name>
</gene>
<evidence type="ECO:0000313" key="8">
    <source>
        <dbReference type="EMBL" id="PSL17629.1"/>
    </source>
</evidence>
<dbReference type="AlphaFoldDB" id="A0A2P8F7D1"/>
<feature type="domain" description="RmlD-like substrate binding" evidence="7">
    <location>
        <begin position="1"/>
        <end position="279"/>
    </location>
</feature>
<dbReference type="Gene3D" id="3.90.25.10">
    <property type="entry name" value="UDP-galactose 4-epimerase, domain 1"/>
    <property type="match status" value="1"/>
</dbReference>
<protein>
    <recommendedName>
        <fullName evidence="4 6">dTDP-4-dehydrorhamnose reductase</fullName>
        <ecNumber evidence="3 6">1.1.1.133</ecNumber>
    </recommendedName>
</protein>
<dbReference type="NCBIfam" id="TIGR01214">
    <property type="entry name" value="rmlD"/>
    <property type="match status" value="1"/>
</dbReference>
<evidence type="ECO:0000256" key="4">
    <source>
        <dbReference type="ARBA" id="ARBA00017099"/>
    </source>
</evidence>
<dbReference type="SUPFAM" id="SSF51735">
    <property type="entry name" value="NAD(P)-binding Rossmann-fold domains"/>
    <property type="match status" value="1"/>
</dbReference>
<organism evidence="8 9">
    <name type="scientific">Shimia abyssi</name>
    <dbReference type="NCBI Taxonomy" id="1662395"/>
    <lineage>
        <taxon>Bacteria</taxon>
        <taxon>Pseudomonadati</taxon>
        <taxon>Pseudomonadota</taxon>
        <taxon>Alphaproteobacteria</taxon>
        <taxon>Rhodobacterales</taxon>
        <taxon>Roseobacteraceae</taxon>
    </lineage>
</organism>
<reference evidence="8 9" key="1">
    <citation type="submission" date="2018-03" db="EMBL/GenBank/DDBJ databases">
        <title>Genomic Encyclopedia of Archaeal and Bacterial Type Strains, Phase II (KMG-II): from individual species to whole genera.</title>
        <authorList>
            <person name="Goeker M."/>
        </authorList>
    </citation>
    <scope>NUCLEOTIDE SEQUENCE [LARGE SCALE GENOMIC DNA]</scope>
    <source>
        <strain evidence="8 9">DSM 100673</strain>
    </source>
</reference>
<evidence type="ECO:0000256" key="3">
    <source>
        <dbReference type="ARBA" id="ARBA00012929"/>
    </source>
</evidence>
<accession>A0A2P8F7D1</accession>
<dbReference type="EC" id="1.1.1.133" evidence="3 6"/>
<dbReference type="OrthoDB" id="9803892at2"/>
<evidence type="ECO:0000256" key="1">
    <source>
        <dbReference type="ARBA" id="ARBA00004781"/>
    </source>
</evidence>
<comment type="caution">
    <text evidence="8">The sequence shown here is derived from an EMBL/GenBank/DDBJ whole genome shotgun (WGS) entry which is preliminary data.</text>
</comment>
<dbReference type="Gene3D" id="3.40.50.720">
    <property type="entry name" value="NAD(P)-binding Rossmann-like Domain"/>
    <property type="match status" value="1"/>
</dbReference>
<evidence type="ECO:0000256" key="2">
    <source>
        <dbReference type="ARBA" id="ARBA00010944"/>
    </source>
</evidence>
<name>A0A2P8F7D1_9RHOB</name>
<dbReference type="GO" id="GO:0019305">
    <property type="term" value="P:dTDP-rhamnose biosynthetic process"/>
    <property type="evidence" value="ECO:0007669"/>
    <property type="project" value="UniProtKB-UniPathway"/>
</dbReference>
<evidence type="ECO:0000313" key="9">
    <source>
        <dbReference type="Proteomes" id="UP000240418"/>
    </source>
</evidence>
<evidence type="ECO:0000256" key="6">
    <source>
        <dbReference type="RuleBase" id="RU364082"/>
    </source>
</evidence>
<comment type="cofactor">
    <cofactor evidence="6">
        <name>Mg(2+)</name>
        <dbReference type="ChEBI" id="CHEBI:18420"/>
    </cofactor>
    <text evidence="6">Binds 1 Mg(2+) ion per monomer.</text>
</comment>
<sequence>MKFLVFGQTGQVGAELAALEHVLCLDRTDADLSDPEACARTIQTQAPDAVINAAAYTNVDAVENDPALAHVVNAEAPARMARECAGLSIPFISISTDYVFDGRGSRPYTPDDAPAPLNVYGSSKLSGERAILQEGGCGTILRTSWVFSSHGRNFVKTMLRLGQENQKLEIVSDQVGGPTPARDIAMACYTMAGALIIQPQKAGIYHFSGYPDTSWADLARETFSQAGLDCRVRDIQSQSYRTPATRPLNSRLDCTEIQEVFGIERPDWRMGLAEILSELEKDFPDE</sequence>
<dbReference type="InterPro" id="IPR029903">
    <property type="entry name" value="RmlD-like-bd"/>
</dbReference>
<dbReference type="PANTHER" id="PTHR10491">
    <property type="entry name" value="DTDP-4-DEHYDRORHAMNOSE REDUCTASE"/>
    <property type="match status" value="1"/>
</dbReference>
<keyword evidence="6" id="KW-0560">Oxidoreductase</keyword>
<comment type="similarity">
    <text evidence="2 6">Belongs to the dTDP-4-dehydrorhamnose reductase family.</text>
</comment>
<proteinExistence type="inferred from homology"/>
<dbReference type="InterPro" id="IPR036291">
    <property type="entry name" value="NAD(P)-bd_dom_sf"/>
</dbReference>
<keyword evidence="6" id="KW-0521">NADP</keyword>
<comment type="pathway">
    <text evidence="1 6">Carbohydrate biosynthesis; dTDP-L-rhamnose biosynthesis.</text>
</comment>
<evidence type="ECO:0000256" key="5">
    <source>
        <dbReference type="ARBA" id="ARBA00048200"/>
    </source>
</evidence>